<feature type="transmembrane region" description="Helical" evidence="1">
    <location>
        <begin position="139"/>
        <end position="163"/>
    </location>
</feature>
<protein>
    <submittedName>
        <fullName evidence="2">ABC transporter permease</fullName>
    </submittedName>
</protein>
<dbReference type="Proteomes" id="UP000753908">
    <property type="component" value="Unassembled WGS sequence"/>
</dbReference>
<dbReference type="PANTHER" id="PTHR43229">
    <property type="entry name" value="NODULATION PROTEIN J"/>
    <property type="match status" value="1"/>
</dbReference>
<accession>A0A951PNB0</accession>
<gene>
    <name evidence="2" type="ORF">KME25_22155</name>
</gene>
<comment type="caution">
    <text evidence="2">The sequence shown here is derived from an EMBL/GenBank/DDBJ whole genome shotgun (WGS) entry which is preliminary data.</text>
</comment>
<dbReference type="AlphaFoldDB" id="A0A951PNB0"/>
<evidence type="ECO:0000256" key="1">
    <source>
        <dbReference type="SAM" id="Phobius"/>
    </source>
</evidence>
<feature type="transmembrane region" description="Helical" evidence="1">
    <location>
        <begin position="102"/>
        <end position="127"/>
    </location>
</feature>
<keyword evidence="1" id="KW-1133">Transmembrane helix</keyword>
<evidence type="ECO:0000313" key="3">
    <source>
        <dbReference type="Proteomes" id="UP000753908"/>
    </source>
</evidence>
<keyword evidence="1" id="KW-0812">Transmembrane</keyword>
<dbReference type="InterPro" id="IPR051784">
    <property type="entry name" value="Nod_factor_ABC_transporter"/>
</dbReference>
<organism evidence="2 3">
    <name type="scientific">Symplocastrum torsivum CPER-KK1</name>
    <dbReference type="NCBI Taxonomy" id="450513"/>
    <lineage>
        <taxon>Bacteria</taxon>
        <taxon>Bacillati</taxon>
        <taxon>Cyanobacteriota</taxon>
        <taxon>Cyanophyceae</taxon>
        <taxon>Oscillatoriophycideae</taxon>
        <taxon>Oscillatoriales</taxon>
        <taxon>Microcoleaceae</taxon>
        <taxon>Symplocastrum</taxon>
    </lineage>
</organism>
<dbReference type="PANTHER" id="PTHR43229:SF6">
    <property type="entry name" value="ABC-TYPE MULTIDRUG TRANSPORT SYSTEM, PERMEASE COMPONENT"/>
    <property type="match status" value="1"/>
</dbReference>
<sequence length="257" mass="28357">MLELFLAELRRSWIQFIRYPTEAIGGVVITTSIFYGLFLSARYIAGPSLQFGDRLDAIVVGYVLWSLVLFIMTDIAGGLQYEAQTGTLEQLFLSPFGAPKVFVMRTFASLMLQLTIIVCIVLIIMALTGSRLEFPPTLLLPLFTVLLGAYGLAFIMGSLALLLKRVQQLIGIIQFGLLFLIATPTETWAGSLQVFRWLLPMTAGAGLLRDLMARGEALNLAQFGLALLNGIGYFTVGLLVFRFAERQAKRRGMLGGY</sequence>
<feature type="transmembrane region" description="Helical" evidence="1">
    <location>
        <begin position="57"/>
        <end position="81"/>
    </location>
</feature>
<feature type="transmembrane region" description="Helical" evidence="1">
    <location>
        <begin position="175"/>
        <end position="199"/>
    </location>
</feature>
<reference evidence="2" key="1">
    <citation type="submission" date="2021-05" db="EMBL/GenBank/DDBJ databases">
        <authorList>
            <person name="Pietrasiak N."/>
            <person name="Ward R."/>
            <person name="Stajich J.E."/>
            <person name="Kurbessoian T."/>
        </authorList>
    </citation>
    <scope>NUCLEOTIDE SEQUENCE</scope>
    <source>
        <strain evidence="2">CPER-KK1</strain>
    </source>
</reference>
<feature type="transmembrane region" description="Helical" evidence="1">
    <location>
        <begin position="21"/>
        <end position="45"/>
    </location>
</feature>
<name>A0A951PNB0_9CYAN</name>
<dbReference type="EMBL" id="JAHHIF010000035">
    <property type="protein sequence ID" value="MBW4547115.1"/>
    <property type="molecule type" value="Genomic_DNA"/>
</dbReference>
<evidence type="ECO:0000313" key="2">
    <source>
        <dbReference type="EMBL" id="MBW4547115.1"/>
    </source>
</evidence>
<reference evidence="2" key="2">
    <citation type="journal article" date="2022" name="Microbiol. Resour. Announc.">
        <title>Metagenome Sequencing to Explore Phylogenomics of Terrestrial Cyanobacteria.</title>
        <authorList>
            <person name="Ward R.D."/>
            <person name="Stajich J.E."/>
            <person name="Johansen J.R."/>
            <person name="Huntemann M."/>
            <person name="Clum A."/>
            <person name="Foster B."/>
            <person name="Foster B."/>
            <person name="Roux S."/>
            <person name="Palaniappan K."/>
            <person name="Varghese N."/>
            <person name="Mukherjee S."/>
            <person name="Reddy T.B.K."/>
            <person name="Daum C."/>
            <person name="Copeland A."/>
            <person name="Chen I.A."/>
            <person name="Ivanova N.N."/>
            <person name="Kyrpides N.C."/>
            <person name="Shapiro N."/>
            <person name="Eloe-Fadrosh E.A."/>
            <person name="Pietrasiak N."/>
        </authorList>
    </citation>
    <scope>NUCLEOTIDE SEQUENCE</scope>
    <source>
        <strain evidence="2">CPER-KK1</strain>
    </source>
</reference>
<keyword evidence="1" id="KW-0472">Membrane</keyword>
<proteinExistence type="predicted"/>
<feature type="transmembrane region" description="Helical" evidence="1">
    <location>
        <begin position="219"/>
        <end position="241"/>
    </location>
</feature>